<gene>
    <name evidence="6" type="ORF">F4827_003860</name>
</gene>
<dbReference type="Pfam" id="PF03466">
    <property type="entry name" value="LysR_substrate"/>
    <property type="match status" value="1"/>
</dbReference>
<reference evidence="6 7" key="1">
    <citation type="submission" date="2020-08" db="EMBL/GenBank/DDBJ databases">
        <title>Above-ground endophytic microbial communities from plants in different locations in the United States.</title>
        <authorList>
            <person name="Frank C."/>
        </authorList>
    </citation>
    <scope>NUCLEOTIDE SEQUENCE [LARGE SCALE GENOMIC DNA]</scope>
    <source>
        <strain evidence="6 7">WP4_2_2</strain>
    </source>
</reference>
<name>A0A7W9U0G5_9BURK</name>
<keyword evidence="3 6" id="KW-0238">DNA-binding</keyword>
<dbReference type="SUPFAM" id="SSF46785">
    <property type="entry name" value="Winged helix' DNA-binding domain"/>
    <property type="match status" value="1"/>
</dbReference>
<keyword evidence="4" id="KW-0804">Transcription</keyword>
<comment type="caution">
    <text evidence="6">The sequence shown here is derived from an EMBL/GenBank/DDBJ whole genome shotgun (WGS) entry which is preliminary data.</text>
</comment>
<feature type="domain" description="HTH lysR-type" evidence="5">
    <location>
        <begin position="1"/>
        <end position="54"/>
    </location>
</feature>
<dbReference type="InterPro" id="IPR005119">
    <property type="entry name" value="LysR_subst-bd"/>
</dbReference>
<evidence type="ECO:0000256" key="2">
    <source>
        <dbReference type="ARBA" id="ARBA00023015"/>
    </source>
</evidence>
<evidence type="ECO:0000313" key="7">
    <source>
        <dbReference type="Proteomes" id="UP000571554"/>
    </source>
</evidence>
<accession>A0A7W9U0G5</accession>
<dbReference type="AlphaFoldDB" id="A0A7W9U0G5"/>
<protein>
    <submittedName>
        <fullName evidence="6">DNA-binding transcriptional LysR family regulator</fullName>
    </submittedName>
</protein>
<dbReference type="RefSeq" id="WP_183725872.1">
    <property type="nucleotide sequence ID" value="NZ_JACHBW010000011.1"/>
</dbReference>
<dbReference type="PRINTS" id="PR00039">
    <property type="entry name" value="HTHLYSR"/>
</dbReference>
<dbReference type="CDD" id="cd08414">
    <property type="entry name" value="PBP2_LTTR_aromatics_like"/>
    <property type="match status" value="1"/>
</dbReference>
<dbReference type="SUPFAM" id="SSF53850">
    <property type="entry name" value="Periplasmic binding protein-like II"/>
    <property type="match status" value="1"/>
</dbReference>
<dbReference type="GO" id="GO:0003677">
    <property type="term" value="F:DNA binding"/>
    <property type="evidence" value="ECO:0007669"/>
    <property type="project" value="UniProtKB-KW"/>
</dbReference>
<keyword evidence="2" id="KW-0805">Transcription regulation</keyword>
<dbReference type="GO" id="GO:0032993">
    <property type="term" value="C:protein-DNA complex"/>
    <property type="evidence" value="ECO:0007669"/>
    <property type="project" value="TreeGrafter"/>
</dbReference>
<dbReference type="PANTHER" id="PTHR30346">
    <property type="entry name" value="TRANSCRIPTIONAL DUAL REGULATOR HCAR-RELATED"/>
    <property type="match status" value="1"/>
</dbReference>
<organism evidence="6 7">
    <name type="scientific">Paraburkholderia bannensis</name>
    <dbReference type="NCBI Taxonomy" id="765414"/>
    <lineage>
        <taxon>Bacteria</taxon>
        <taxon>Pseudomonadati</taxon>
        <taxon>Pseudomonadota</taxon>
        <taxon>Betaproteobacteria</taxon>
        <taxon>Burkholderiales</taxon>
        <taxon>Burkholderiaceae</taxon>
        <taxon>Paraburkholderia</taxon>
    </lineage>
</organism>
<proteinExistence type="inferred from homology"/>
<evidence type="ECO:0000256" key="4">
    <source>
        <dbReference type="ARBA" id="ARBA00023163"/>
    </source>
</evidence>
<dbReference type="InterPro" id="IPR036388">
    <property type="entry name" value="WH-like_DNA-bd_sf"/>
</dbReference>
<dbReference type="GO" id="GO:0003700">
    <property type="term" value="F:DNA-binding transcription factor activity"/>
    <property type="evidence" value="ECO:0007669"/>
    <property type="project" value="InterPro"/>
</dbReference>
<dbReference type="InterPro" id="IPR036390">
    <property type="entry name" value="WH_DNA-bd_sf"/>
</dbReference>
<dbReference type="Proteomes" id="UP000571554">
    <property type="component" value="Unassembled WGS sequence"/>
</dbReference>
<dbReference type="Gene3D" id="1.10.10.10">
    <property type="entry name" value="Winged helix-like DNA-binding domain superfamily/Winged helix DNA-binding domain"/>
    <property type="match status" value="1"/>
</dbReference>
<dbReference type="PANTHER" id="PTHR30346:SF28">
    <property type="entry name" value="HTH-TYPE TRANSCRIPTIONAL REGULATOR CYNR"/>
    <property type="match status" value="1"/>
</dbReference>
<comment type="similarity">
    <text evidence="1">Belongs to the LysR transcriptional regulatory family.</text>
</comment>
<sequence>MLKSFVTLADSLHFGFASQTLNLSQPALTKQIKRLEDDLGAPLFRRDRHGTELTELGRYFLGEARPLVEQAERVFSQGKRAARGEVGRLAIGYSFSTVETVSRVLPRFRERFPEVEVALHDLSSAEQMKRLLEGSLQAGFVRLPVQAGLAHRRLLSDRLALVVPRALAPTIKGFEAPALDALQALPFLMLQRSRAPGLHDHIVRFCASRRFEPRFVQHANESLTILSLVGAGLGVSIMHESALQSPGDKVVCLPIQDADARWDVGLTWRDAGVDSIVANFVASFADLLPHADATEDVLTPAL</sequence>
<evidence type="ECO:0000259" key="5">
    <source>
        <dbReference type="PROSITE" id="PS50931"/>
    </source>
</evidence>
<evidence type="ECO:0000256" key="3">
    <source>
        <dbReference type="ARBA" id="ARBA00023125"/>
    </source>
</evidence>
<evidence type="ECO:0000313" key="6">
    <source>
        <dbReference type="EMBL" id="MBB6104001.1"/>
    </source>
</evidence>
<dbReference type="Pfam" id="PF00126">
    <property type="entry name" value="HTH_1"/>
    <property type="match status" value="1"/>
</dbReference>
<dbReference type="PROSITE" id="PS50931">
    <property type="entry name" value="HTH_LYSR"/>
    <property type="match status" value="1"/>
</dbReference>
<evidence type="ECO:0000256" key="1">
    <source>
        <dbReference type="ARBA" id="ARBA00009437"/>
    </source>
</evidence>
<dbReference type="EMBL" id="JACHBW010000011">
    <property type="protein sequence ID" value="MBB6104001.1"/>
    <property type="molecule type" value="Genomic_DNA"/>
</dbReference>
<dbReference type="Gene3D" id="3.40.190.10">
    <property type="entry name" value="Periplasmic binding protein-like II"/>
    <property type="match status" value="2"/>
</dbReference>
<keyword evidence="7" id="KW-1185">Reference proteome</keyword>
<dbReference type="InterPro" id="IPR000847">
    <property type="entry name" value="LysR_HTH_N"/>
</dbReference>